<dbReference type="SUPFAM" id="SSF50729">
    <property type="entry name" value="PH domain-like"/>
    <property type="match status" value="1"/>
</dbReference>
<dbReference type="InterPro" id="IPR013098">
    <property type="entry name" value="Ig_I-set"/>
</dbReference>
<dbReference type="PANTHER" id="PTHR47633">
    <property type="entry name" value="IMMUNOGLOBULIN"/>
    <property type="match status" value="1"/>
</dbReference>
<dbReference type="SMART" id="SM00408">
    <property type="entry name" value="IGc2"/>
    <property type="match status" value="2"/>
</dbReference>
<sequence>LSLFFYVFFQRYTDEILSNEDPSQPLIPPLQHYLEKPINRIQQYQTIIKELIRNKARNSQNCTLLEQAYAVVSALTRRAENNLHVSLIENYPGTLESLGEPIRQGHFIVWEGAPGARMAWKGHKRHVFLFKSYIVICKPKRDTKTDTYSYIFKNIMKLNNIDVNDLVEGDDRAFEIWHEREDLVRKYLFQARTVIIKNSWVKEICGIQKRISEPVWIPPDFEEELADCTAELGETVKLACKVTGAPKPSVSWYKDGKPVEVDPHHIIIEDPDGSCTLILDNLTGVDSGQYMCFASSPAGNASTLGKILVQVPPRFVNKVRNAYFVEGEDAQFTCTIEGAPRPQIRWYKDGLLLKDTSKYQTFSEPRSGIIVLVVKNPSNEDMGHYECELVNRLGSAKSGAELYHHSAAALTQERRGDQAITIEVTEQETKVPKKTIIIEETITTVVKSPRQRGRVSPARSSSGHSPSRSPRAEPTPEPIYVSKIRQPVHRHEQEAAPKSAVPMLFVTEPEDRQGAAARDVVIETKVEEKKPKWVEVEEIIEFKVKKTPKPARKRGSSPAKQEKDDSGVLTLTFPSSRPRRSPEDDPNTNNSNNKLVEQSKSLSNDSLSEADIQPLAYATEEEGPQVSNEDRSSPCGAHYGSDIASPLLACGEEDNVIIVDEPEELQTDDISTRDHKILTHNGKLLTLEDLEDYIPEEGETYGCDDQNHTTEKPCEISVLQTEINEPMIGKPVLLNLGRPVVSKPRQRFFSQFEEHVPGSMFMSASRVTGVQSVGPSNISFHVSDTCMGVTPGVHAATAAASPGPSFTVKPSFCTEVQLSADNGQSSFKTEVSTRTLSYGTVGEPVTLHI</sequence>
<dbReference type="PROSITE" id="PS50835">
    <property type="entry name" value="IG_LIKE"/>
    <property type="match status" value="2"/>
</dbReference>
<feature type="compositionally biased region" description="Low complexity" evidence="3">
    <location>
        <begin position="456"/>
        <end position="469"/>
    </location>
</feature>
<dbReference type="SMART" id="SM00409">
    <property type="entry name" value="IG"/>
    <property type="match status" value="2"/>
</dbReference>
<evidence type="ECO:0000256" key="1">
    <source>
        <dbReference type="ARBA" id="ARBA00004496"/>
    </source>
</evidence>
<dbReference type="GO" id="GO:0004672">
    <property type="term" value="F:protein kinase activity"/>
    <property type="evidence" value="ECO:0007669"/>
    <property type="project" value="TreeGrafter"/>
</dbReference>
<gene>
    <name evidence="7" type="ORF">N306_07683</name>
</gene>
<dbReference type="InterPro" id="IPR000219">
    <property type="entry name" value="DH_dom"/>
</dbReference>
<dbReference type="EMBL" id="KK734277">
    <property type="protein sequence ID" value="KFR05609.1"/>
    <property type="molecule type" value="Genomic_DNA"/>
</dbReference>
<dbReference type="Pfam" id="PF22697">
    <property type="entry name" value="SOS1_NGEF_PH"/>
    <property type="match status" value="1"/>
</dbReference>
<feature type="domain" description="Ig-like" evidence="6">
    <location>
        <begin position="219"/>
        <end position="309"/>
    </location>
</feature>
<dbReference type="InterPro" id="IPR055251">
    <property type="entry name" value="SOS1_NGEF_PH"/>
</dbReference>
<dbReference type="Gene3D" id="2.60.40.10">
    <property type="entry name" value="Immunoglobulins"/>
    <property type="match status" value="2"/>
</dbReference>
<dbReference type="InterPro" id="IPR011993">
    <property type="entry name" value="PH-like_dom_sf"/>
</dbReference>
<dbReference type="InterPro" id="IPR001849">
    <property type="entry name" value="PH_domain"/>
</dbReference>
<feature type="domain" description="Ig-like" evidence="6">
    <location>
        <begin position="313"/>
        <end position="403"/>
    </location>
</feature>
<feature type="region of interest" description="Disordered" evidence="3">
    <location>
        <begin position="617"/>
        <end position="639"/>
    </location>
</feature>
<evidence type="ECO:0000313" key="8">
    <source>
        <dbReference type="Proteomes" id="UP000053605"/>
    </source>
</evidence>
<feature type="region of interest" description="Disordered" evidence="3">
    <location>
        <begin position="447"/>
        <end position="480"/>
    </location>
</feature>
<evidence type="ECO:0000256" key="2">
    <source>
        <dbReference type="ARBA" id="ARBA00022490"/>
    </source>
</evidence>
<dbReference type="InterPro" id="IPR035899">
    <property type="entry name" value="DBL_dom_sf"/>
</dbReference>
<dbReference type="Pfam" id="PF07679">
    <property type="entry name" value="I-set"/>
    <property type="match status" value="2"/>
</dbReference>
<dbReference type="AlphaFoldDB" id="A0A091VQU7"/>
<dbReference type="InterPro" id="IPR013783">
    <property type="entry name" value="Ig-like_fold"/>
</dbReference>
<dbReference type="InterPro" id="IPR036179">
    <property type="entry name" value="Ig-like_dom_sf"/>
</dbReference>
<dbReference type="CDD" id="cd20971">
    <property type="entry name" value="IgI_1_Titin-A168_like"/>
    <property type="match status" value="1"/>
</dbReference>
<dbReference type="FunFam" id="2.60.40.10:FF:000380">
    <property type="entry name" value="obscurin isoform X3"/>
    <property type="match status" value="1"/>
</dbReference>
<keyword evidence="2" id="KW-0963">Cytoplasm</keyword>
<evidence type="ECO:0000256" key="3">
    <source>
        <dbReference type="SAM" id="MobiDB-lite"/>
    </source>
</evidence>
<dbReference type="Proteomes" id="UP000053605">
    <property type="component" value="Unassembled WGS sequence"/>
</dbReference>
<dbReference type="Gene3D" id="2.30.29.30">
    <property type="entry name" value="Pleckstrin-homology domain (PH domain)/Phosphotyrosine-binding domain (PTB)"/>
    <property type="match status" value="1"/>
</dbReference>
<dbReference type="GO" id="GO:0005085">
    <property type="term" value="F:guanyl-nucleotide exchange factor activity"/>
    <property type="evidence" value="ECO:0007669"/>
    <property type="project" value="InterPro"/>
</dbReference>
<dbReference type="Gene3D" id="1.20.900.10">
    <property type="entry name" value="Dbl homology (DH) domain"/>
    <property type="match status" value="1"/>
</dbReference>
<feature type="non-terminal residue" evidence="7">
    <location>
        <position position="849"/>
    </location>
</feature>
<dbReference type="PROSITE" id="PS50003">
    <property type="entry name" value="PH_DOMAIN"/>
    <property type="match status" value="1"/>
</dbReference>
<dbReference type="SMART" id="SM00233">
    <property type="entry name" value="PH"/>
    <property type="match status" value="1"/>
</dbReference>
<dbReference type="STRING" id="30419.A0A091VQU7"/>
<organism evidence="7 8">
    <name type="scientific">Opisthocomus hoazin</name>
    <name type="common">Hoatzin</name>
    <name type="synonym">Phasianus hoazin</name>
    <dbReference type="NCBI Taxonomy" id="30419"/>
    <lineage>
        <taxon>Eukaryota</taxon>
        <taxon>Metazoa</taxon>
        <taxon>Chordata</taxon>
        <taxon>Craniata</taxon>
        <taxon>Vertebrata</taxon>
        <taxon>Euteleostomi</taxon>
        <taxon>Archelosauria</taxon>
        <taxon>Archosauria</taxon>
        <taxon>Dinosauria</taxon>
        <taxon>Saurischia</taxon>
        <taxon>Theropoda</taxon>
        <taxon>Coelurosauria</taxon>
        <taxon>Aves</taxon>
        <taxon>Neognathae</taxon>
        <taxon>Neoaves</taxon>
        <taxon>Opisthocomiformes</taxon>
        <taxon>Opisthocomidae</taxon>
        <taxon>Opisthocomus</taxon>
    </lineage>
</organism>
<dbReference type="SUPFAM" id="SSF48065">
    <property type="entry name" value="DBL homology domain (DH-domain)"/>
    <property type="match status" value="1"/>
</dbReference>
<evidence type="ECO:0000259" key="6">
    <source>
        <dbReference type="PROSITE" id="PS50835"/>
    </source>
</evidence>
<evidence type="ECO:0000313" key="7">
    <source>
        <dbReference type="EMBL" id="KFR05609.1"/>
    </source>
</evidence>
<evidence type="ECO:0000259" key="5">
    <source>
        <dbReference type="PROSITE" id="PS50010"/>
    </source>
</evidence>
<dbReference type="PhylomeDB" id="A0A091VQU7"/>
<keyword evidence="8" id="KW-1185">Reference proteome</keyword>
<dbReference type="SUPFAM" id="SSF48726">
    <property type="entry name" value="Immunoglobulin"/>
    <property type="match status" value="2"/>
</dbReference>
<proteinExistence type="predicted"/>
<feature type="non-terminal residue" evidence="7">
    <location>
        <position position="1"/>
    </location>
</feature>
<accession>A0A091VQU7</accession>
<dbReference type="PROSITE" id="PS50010">
    <property type="entry name" value="DH_2"/>
    <property type="match status" value="1"/>
</dbReference>
<protein>
    <submittedName>
        <fullName evidence="7">Obscurin</fullName>
    </submittedName>
</protein>
<feature type="region of interest" description="Disordered" evidence="3">
    <location>
        <begin position="547"/>
        <end position="594"/>
    </location>
</feature>
<feature type="domain" description="DH" evidence="5">
    <location>
        <begin position="29"/>
        <end position="82"/>
    </location>
</feature>
<reference evidence="7 8" key="1">
    <citation type="submission" date="2014-04" db="EMBL/GenBank/DDBJ databases">
        <title>Genome evolution of avian class.</title>
        <authorList>
            <person name="Zhang G."/>
            <person name="Li C."/>
        </authorList>
    </citation>
    <scope>NUCLEOTIDE SEQUENCE [LARGE SCALE GENOMIC DNA]</scope>
    <source>
        <strain evidence="7">BGI_N306</strain>
    </source>
</reference>
<dbReference type="InterPro" id="IPR003599">
    <property type="entry name" value="Ig_sub"/>
</dbReference>
<name>A0A091VQU7_OPIHO</name>
<feature type="domain" description="PH" evidence="4">
    <location>
        <begin position="100"/>
        <end position="209"/>
    </location>
</feature>
<dbReference type="PANTHER" id="PTHR47633:SF4">
    <property type="entry name" value="MYOPALLADIN ISOFORM X1"/>
    <property type="match status" value="1"/>
</dbReference>
<dbReference type="FunFam" id="2.60.40.10:FF:000773">
    <property type="entry name" value="obscurin isoform X4"/>
    <property type="match status" value="1"/>
</dbReference>
<evidence type="ECO:0000259" key="4">
    <source>
        <dbReference type="PROSITE" id="PS50003"/>
    </source>
</evidence>
<comment type="subcellular location">
    <subcellularLocation>
        <location evidence="1">Cytoplasm</location>
    </subcellularLocation>
</comment>
<dbReference type="InterPro" id="IPR003598">
    <property type="entry name" value="Ig_sub2"/>
</dbReference>
<dbReference type="GO" id="GO:0030018">
    <property type="term" value="C:Z disc"/>
    <property type="evidence" value="ECO:0007669"/>
    <property type="project" value="TreeGrafter"/>
</dbReference>
<dbReference type="FunFam" id="2.30.29.30:FF:000197">
    <property type="entry name" value="obscurin isoform X5"/>
    <property type="match status" value="1"/>
</dbReference>
<dbReference type="InterPro" id="IPR007110">
    <property type="entry name" value="Ig-like_dom"/>
</dbReference>